<reference evidence="2 3" key="1">
    <citation type="submission" date="2014-09" db="EMBL/GenBank/DDBJ databases">
        <authorList>
            <person name="Grob C."/>
            <person name="Taubert M."/>
            <person name="Howat A.M."/>
            <person name="Burns O.J."/>
            <person name="Dixon J.L."/>
            <person name="Chen Y."/>
            <person name="Murrell J.C."/>
        </authorList>
    </citation>
    <scope>NUCLEOTIDE SEQUENCE [LARGE SCALE GENOMIC DNA]</scope>
    <source>
        <strain evidence="2">L4</strain>
    </source>
</reference>
<dbReference type="RefSeq" id="WP_281085222.1">
    <property type="nucleotide sequence ID" value="NZ_JRQD01000005.1"/>
</dbReference>
<dbReference type="Pfam" id="PF00085">
    <property type="entry name" value="Thioredoxin"/>
    <property type="match status" value="1"/>
</dbReference>
<sequence length="119" mass="13301">MVESMGSECLIGINGVRVFDYAEESFTLEQISELSGDVVLEFGTPWCGHCQAASPAIEEAVMEHAGLRHIKIYDGKGKRLGRAFKVKLWPTLILLHDGNEMGRLVRPLRSDQVRQFLSL</sequence>
<dbReference type="Proteomes" id="UP000029999">
    <property type="component" value="Unassembled WGS sequence"/>
</dbReference>
<feature type="domain" description="Thioredoxin" evidence="1">
    <location>
        <begin position="23"/>
        <end position="117"/>
    </location>
</feature>
<dbReference type="InterPro" id="IPR036249">
    <property type="entry name" value="Thioredoxin-like_sf"/>
</dbReference>
<protein>
    <submittedName>
        <fullName evidence="2">Thioredoxin related protein</fullName>
    </submittedName>
</protein>
<dbReference type="AlphaFoldDB" id="A0A0A0BGT9"/>
<comment type="caution">
    <text evidence="2">The sequence shown here is derived from an EMBL/GenBank/DDBJ whole genome shotgun (WGS) entry which is preliminary data.</text>
</comment>
<evidence type="ECO:0000259" key="1">
    <source>
        <dbReference type="Pfam" id="PF00085"/>
    </source>
</evidence>
<dbReference type="Gene3D" id="3.40.30.10">
    <property type="entry name" value="Glutaredoxin"/>
    <property type="match status" value="1"/>
</dbReference>
<dbReference type="SUPFAM" id="SSF52833">
    <property type="entry name" value="Thioredoxin-like"/>
    <property type="match status" value="1"/>
</dbReference>
<dbReference type="InterPro" id="IPR013766">
    <property type="entry name" value="Thioredoxin_domain"/>
</dbReference>
<organism evidence="2 3">
    <name type="scientific">Methylophaga thiooxydans</name>
    <dbReference type="NCBI Taxonomy" id="392484"/>
    <lineage>
        <taxon>Bacteria</taxon>
        <taxon>Pseudomonadati</taxon>
        <taxon>Pseudomonadota</taxon>
        <taxon>Gammaproteobacteria</taxon>
        <taxon>Thiotrichales</taxon>
        <taxon>Piscirickettsiaceae</taxon>
        <taxon>Methylophaga</taxon>
    </lineage>
</organism>
<name>A0A0A0BGT9_9GAMM</name>
<evidence type="ECO:0000313" key="3">
    <source>
        <dbReference type="Proteomes" id="UP000029999"/>
    </source>
</evidence>
<accession>A0A0A0BGT9</accession>
<dbReference type="STRING" id="392484.LP43_2173"/>
<dbReference type="EMBL" id="JRQD01000005">
    <property type="protein sequence ID" value="KGM06299.1"/>
    <property type="molecule type" value="Genomic_DNA"/>
</dbReference>
<evidence type="ECO:0000313" key="2">
    <source>
        <dbReference type="EMBL" id="KGM06299.1"/>
    </source>
</evidence>
<gene>
    <name evidence="2" type="ORF">LP43_2173</name>
</gene>
<dbReference type="CDD" id="cd02947">
    <property type="entry name" value="TRX_family"/>
    <property type="match status" value="1"/>
</dbReference>
<proteinExistence type="predicted"/>